<dbReference type="FunFam" id="3.30.420.40:FF:000291">
    <property type="entry name" value="Actin, alpha skeletal muscle"/>
    <property type="match status" value="1"/>
</dbReference>
<dbReference type="InterPro" id="IPR020902">
    <property type="entry name" value="Actin/actin-like_CS"/>
</dbReference>
<dbReference type="Gene3D" id="3.90.640.10">
    <property type="entry name" value="Actin, Chain A, domain 4"/>
    <property type="match status" value="1"/>
</dbReference>
<dbReference type="FunFam" id="3.90.640.10:FF:000007">
    <property type="entry name" value="Actin like 7B"/>
    <property type="match status" value="1"/>
</dbReference>
<evidence type="ECO:0000256" key="6">
    <source>
        <dbReference type="ARBA" id="ARBA00022801"/>
    </source>
</evidence>
<keyword evidence="6" id="KW-0378">Hydrolase</keyword>
<evidence type="ECO:0000313" key="14">
    <source>
        <dbReference type="EMBL" id="CAF3716666.1"/>
    </source>
</evidence>
<keyword evidence="7" id="KW-0067">ATP-binding</keyword>
<dbReference type="PROSITE" id="PS00432">
    <property type="entry name" value="ACTINS_2"/>
    <property type="match status" value="1"/>
</dbReference>
<evidence type="ECO:0000313" key="15">
    <source>
        <dbReference type="Proteomes" id="UP000663829"/>
    </source>
</evidence>
<dbReference type="FunFam" id="3.30.420.40:FF:000058">
    <property type="entry name" value="Putative actin-related protein 5"/>
    <property type="match status" value="1"/>
</dbReference>
<keyword evidence="5" id="KW-0547">Nucleotide-binding</keyword>
<comment type="subcellular location">
    <subcellularLocation>
        <location evidence="2">Cytoplasm</location>
        <location evidence="2">Cytoskeleton</location>
    </subcellularLocation>
</comment>
<evidence type="ECO:0000313" key="11">
    <source>
        <dbReference type="EMBL" id="CAF0923219.1"/>
    </source>
</evidence>
<dbReference type="PANTHER" id="PTHR11937">
    <property type="entry name" value="ACTIN"/>
    <property type="match status" value="1"/>
</dbReference>
<dbReference type="InterPro" id="IPR004001">
    <property type="entry name" value="Actin_CS"/>
</dbReference>
<dbReference type="PRINTS" id="PR00190">
    <property type="entry name" value="ACTIN"/>
</dbReference>
<dbReference type="Proteomes" id="UP000663829">
    <property type="component" value="Unassembled WGS sequence"/>
</dbReference>
<gene>
    <name evidence="12" type="ORF">GPM918_LOCUS10658</name>
    <name evidence="11" type="ORF">OVA965_LOCUS10736</name>
    <name evidence="14" type="ORF">SRO942_LOCUS10659</name>
    <name evidence="13" type="ORF">TMI583_LOCUS10732</name>
</gene>
<sequence>MTESYAAVIIDNGTGVCKAGFSGEDSPRSAFPALVGRPRHHGVMLGASTKEAYVGEDAQNRRGILTLQYPIEHGVVTNWEDMERVWSHTFYNELRIAPEEHSCLITEAALNPKINREKMAQIMFETFGVPAVYVAIQAILSLYSTGRTTGLVLDSGDGVTHIVPIFEGYAMPHAIERMDLAGRDITDHLTKILKERGHSFDTTEIVRDIKETLAYVASDYPVELNAANLDMQYKLPDGQTVTVGTERFRCAEILFKPSLIGMEGRGIHEAAFSSVMQCDIDIRRELFSSMVLSGGSTMFPGMVERLQKELSCKAPSSVKIRIIAPPQRKYSVWIGGSVLASLSTFQHQWITKQEYDDSGASIVHRKCF</sequence>
<organism evidence="12 15">
    <name type="scientific">Didymodactylos carnosus</name>
    <dbReference type="NCBI Taxonomy" id="1234261"/>
    <lineage>
        <taxon>Eukaryota</taxon>
        <taxon>Metazoa</taxon>
        <taxon>Spiralia</taxon>
        <taxon>Gnathifera</taxon>
        <taxon>Rotifera</taxon>
        <taxon>Eurotatoria</taxon>
        <taxon>Bdelloidea</taxon>
        <taxon>Philodinida</taxon>
        <taxon>Philodinidae</taxon>
        <taxon>Didymodactylos</taxon>
    </lineage>
</organism>
<dbReference type="EMBL" id="CAJNOK010004019">
    <property type="protein sequence ID" value="CAF0923219.1"/>
    <property type="molecule type" value="Genomic_DNA"/>
</dbReference>
<evidence type="ECO:0000256" key="9">
    <source>
        <dbReference type="ARBA" id="ARBA00049360"/>
    </source>
</evidence>
<dbReference type="SMART" id="SM00268">
    <property type="entry name" value="ACTIN"/>
    <property type="match status" value="1"/>
</dbReference>
<dbReference type="Pfam" id="PF00022">
    <property type="entry name" value="Actin"/>
    <property type="match status" value="1"/>
</dbReference>
<dbReference type="Proteomes" id="UP000681722">
    <property type="component" value="Unassembled WGS sequence"/>
</dbReference>
<evidence type="ECO:0000313" key="13">
    <source>
        <dbReference type="EMBL" id="CAF3700441.1"/>
    </source>
</evidence>
<proteinExistence type="inferred from homology"/>
<name>A0A814CCA9_9BILA</name>
<evidence type="ECO:0008006" key="16">
    <source>
        <dbReference type="Google" id="ProtNLM"/>
    </source>
</evidence>
<evidence type="ECO:0000256" key="8">
    <source>
        <dbReference type="ARBA" id="ARBA00023212"/>
    </source>
</evidence>
<dbReference type="Gene3D" id="3.30.420.40">
    <property type="match status" value="2"/>
</dbReference>
<dbReference type="PROSITE" id="PS01132">
    <property type="entry name" value="ACTINS_ACT_LIKE"/>
    <property type="match status" value="1"/>
</dbReference>
<dbReference type="EMBL" id="CAJOBC010002123">
    <property type="protein sequence ID" value="CAF3716666.1"/>
    <property type="molecule type" value="Genomic_DNA"/>
</dbReference>
<dbReference type="EMBL" id="CAJOBA010004021">
    <property type="protein sequence ID" value="CAF3700441.1"/>
    <property type="molecule type" value="Genomic_DNA"/>
</dbReference>
<keyword evidence="8" id="KW-0206">Cytoskeleton</keyword>
<keyword evidence="4" id="KW-0963">Cytoplasm</keyword>
<evidence type="ECO:0000256" key="3">
    <source>
        <dbReference type="ARBA" id="ARBA00006752"/>
    </source>
</evidence>
<evidence type="ECO:0000256" key="10">
    <source>
        <dbReference type="RuleBase" id="RU000487"/>
    </source>
</evidence>
<protein>
    <recommendedName>
        <fullName evidence="16">Actin</fullName>
    </recommendedName>
</protein>
<evidence type="ECO:0000313" key="12">
    <source>
        <dbReference type="EMBL" id="CAF0940071.1"/>
    </source>
</evidence>
<evidence type="ECO:0000256" key="2">
    <source>
        <dbReference type="ARBA" id="ARBA00004245"/>
    </source>
</evidence>
<dbReference type="OrthoDB" id="5132116at2759"/>
<dbReference type="AlphaFoldDB" id="A0A814CCA9"/>
<comment type="caution">
    <text evidence="12">The sequence shown here is derived from an EMBL/GenBank/DDBJ whole genome shotgun (WGS) entry which is preliminary data.</text>
</comment>
<comment type="similarity">
    <text evidence="3 10">Belongs to the actin family.</text>
</comment>
<dbReference type="Proteomes" id="UP000677228">
    <property type="component" value="Unassembled WGS sequence"/>
</dbReference>
<dbReference type="Proteomes" id="UP000682733">
    <property type="component" value="Unassembled WGS sequence"/>
</dbReference>
<dbReference type="FunFam" id="3.30.420.40:FF:000218">
    <property type="entry name" value="actin, alpha sarcomeric/skeletal-like"/>
    <property type="match status" value="1"/>
</dbReference>
<dbReference type="GO" id="GO:0016787">
    <property type="term" value="F:hydrolase activity"/>
    <property type="evidence" value="ECO:0007669"/>
    <property type="project" value="UniProtKB-KW"/>
</dbReference>
<keyword evidence="15" id="KW-1185">Reference proteome</keyword>
<dbReference type="SUPFAM" id="SSF53067">
    <property type="entry name" value="Actin-like ATPase domain"/>
    <property type="match status" value="2"/>
</dbReference>
<dbReference type="InterPro" id="IPR004000">
    <property type="entry name" value="Actin"/>
</dbReference>
<reference evidence="12" key="1">
    <citation type="submission" date="2021-02" db="EMBL/GenBank/DDBJ databases">
        <authorList>
            <person name="Nowell W R."/>
        </authorList>
    </citation>
    <scope>NUCLEOTIDE SEQUENCE</scope>
</reference>
<accession>A0A814CCA9</accession>
<dbReference type="EMBL" id="CAJNOQ010002123">
    <property type="protein sequence ID" value="CAF0940071.1"/>
    <property type="molecule type" value="Genomic_DNA"/>
</dbReference>
<dbReference type="GO" id="GO:0005856">
    <property type="term" value="C:cytoskeleton"/>
    <property type="evidence" value="ECO:0007669"/>
    <property type="project" value="UniProtKB-SubCell"/>
</dbReference>
<evidence type="ECO:0000256" key="4">
    <source>
        <dbReference type="ARBA" id="ARBA00022490"/>
    </source>
</evidence>
<evidence type="ECO:0000256" key="1">
    <source>
        <dbReference type="ARBA" id="ARBA00003520"/>
    </source>
</evidence>
<dbReference type="GO" id="GO:0005524">
    <property type="term" value="F:ATP binding"/>
    <property type="evidence" value="ECO:0007669"/>
    <property type="project" value="UniProtKB-KW"/>
</dbReference>
<dbReference type="InterPro" id="IPR043129">
    <property type="entry name" value="ATPase_NBD"/>
</dbReference>
<comment type="catalytic activity">
    <reaction evidence="9">
        <text>ATP + H2O = ADP + phosphate + H(+)</text>
        <dbReference type="Rhea" id="RHEA:13065"/>
        <dbReference type="ChEBI" id="CHEBI:15377"/>
        <dbReference type="ChEBI" id="CHEBI:15378"/>
        <dbReference type="ChEBI" id="CHEBI:30616"/>
        <dbReference type="ChEBI" id="CHEBI:43474"/>
        <dbReference type="ChEBI" id="CHEBI:456216"/>
    </reaction>
</comment>
<evidence type="ECO:0000256" key="5">
    <source>
        <dbReference type="ARBA" id="ARBA00022741"/>
    </source>
</evidence>
<evidence type="ECO:0000256" key="7">
    <source>
        <dbReference type="ARBA" id="ARBA00022840"/>
    </source>
</evidence>
<comment type="function">
    <text evidence="1">Actins are highly conserved proteins that are involved in various types of cell motility and are ubiquitously expressed in all eukaryotic cells.</text>
</comment>